<dbReference type="AlphaFoldDB" id="A0A0L7LTL2"/>
<dbReference type="EMBL" id="JTDY01000152">
    <property type="protein sequence ID" value="KOB78576.1"/>
    <property type="molecule type" value="Genomic_DNA"/>
</dbReference>
<gene>
    <name evidence="2" type="ORF">OBRU01_00868</name>
</gene>
<comment type="caution">
    <text evidence="2">The sequence shown here is derived from an EMBL/GenBank/DDBJ whole genome shotgun (WGS) entry which is preliminary data.</text>
</comment>
<name>A0A0L7LTL2_OPEBR</name>
<dbReference type="PROSITE" id="PS50041">
    <property type="entry name" value="C_TYPE_LECTIN_2"/>
    <property type="match status" value="1"/>
</dbReference>
<dbReference type="GO" id="GO:0030246">
    <property type="term" value="F:carbohydrate binding"/>
    <property type="evidence" value="ECO:0007669"/>
    <property type="project" value="UniProtKB-KW"/>
</dbReference>
<keyword evidence="3" id="KW-1185">Reference proteome</keyword>
<sequence length="150" mass="16782">MCTDTISTEYNLDARTGSCYKFHRRGLPWSRAYMTCAAERAHLAIVNSAEESEVLKDLYAKNPDNLIFSNEPGIAAIGLNISGETLKQAGFDRFRDGEPNNSTHARTGDDGEYCGSIVRSGNLNDVWCKVHIPFICEKKPDSLYLDFEDH</sequence>
<dbReference type="SMART" id="SM00034">
    <property type="entry name" value="CLECT"/>
    <property type="match status" value="1"/>
</dbReference>
<dbReference type="CDD" id="cd00037">
    <property type="entry name" value="CLECT"/>
    <property type="match status" value="1"/>
</dbReference>
<reference evidence="2 3" key="1">
    <citation type="journal article" date="2015" name="Genome Biol. Evol.">
        <title>The genome of winter moth (Operophtera brumata) provides a genomic perspective on sexual dimorphism and phenology.</title>
        <authorList>
            <person name="Derks M.F."/>
            <person name="Smit S."/>
            <person name="Salis L."/>
            <person name="Schijlen E."/>
            <person name="Bossers A."/>
            <person name="Mateman C."/>
            <person name="Pijl A.S."/>
            <person name="de Ridder D."/>
            <person name="Groenen M.A."/>
            <person name="Visser M.E."/>
            <person name="Megens H.J."/>
        </authorList>
    </citation>
    <scope>NUCLEOTIDE SEQUENCE [LARGE SCALE GENOMIC DNA]</scope>
    <source>
        <strain evidence="2">WM2013NL</strain>
        <tissue evidence="2">Head and thorax</tissue>
    </source>
</reference>
<proteinExistence type="predicted"/>
<evidence type="ECO:0000259" key="1">
    <source>
        <dbReference type="PROSITE" id="PS50041"/>
    </source>
</evidence>
<dbReference type="InterPro" id="IPR050111">
    <property type="entry name" value="C-type_lectin/snaclec_domain"/>
</dbReference>
<dbReference type="Gene3D" id="3.10.100.10">
    <property type="entry name" value="Mannose-Binding Protein A, subunit A"/>
    <property type="match status" value="1"/>
</dbReference>
<dbReference type="Pfam" id="PF00059">
    <property type="entry name" value="Lectin_C"/>
    <property type="match status" value="1"/>
</dbReference>
<dbReference type="InterPro" id="IPR001304">
    <property type="entry name" value="C-type_lectin-like"/>
</dbReference>
<dbReference type="InterPro" id="IPR016186">
    <property type="entry name" value="C-type_lectin-like/link_sf"/>
</dbReference>
<organism evidence="2 3">
    <name type="scientific">Operophtera brumata</name>
    <name type="common">Winter moth</name>
    <name type="synonym">Phalaena brumata</name>
    <dbReference type="NCBI Taxonomy" id="104452"/>
    <lineage>
        <taxon>Eukaryota</taxon>
        <taxon>Metazoa</taxon>
        <taxon>Ecdysozoa</taxon>
        <taxon>Arthropoda</taxon>
        <taxon>Hexapoda</taxon>
        <taxon>Insecta</taxon>
        <taxon>Pterygota</taxon>
        <taxon>Neoptera</taxon>
        <taxon>Endopterygota</taxon>
        <taxon>Lepidoptera</taxon>
        <taxon>Glossata</taxon>
        <taxon>Ditrysia</taxon>
        <taxon>Geometroidea</taxon>
        <taxon>Geometridae</taxon>
        <taxon>Larentiinae</taxon>
        <taxon>Operophtera</taxon>
    </lineage>
</organism>
<accession>A0A0L7LTL2</accession>
<keyword evidence="2" id="KW-0430">Lectin</keyword>
<dbReference type="SUPFAM" id="SSF56436">
    <property type="entry name" value="C-type lectin-like"/>
    <property type="match status" value="1"/>
</dbReference>
<dbReference type="PANTHER" id="PTHR22803">
    <property type="entry name" value="MANNOSE, PHOSPHOLIPASE, LECTIN RECEPTOR RELATED"/>
    <property type="match status" value="1"/>
</dbReference>
<feature type="domain" description="C-type lectin" evidence="1">
    <location>
        <begin position="15"/>
        <end position="137"/>
    </location>
</feature>
<evidence type="ECO:0000313" key="3">
    <source>
        <dbReference type="Proteomes" id="UP000037510"/>
    </source>
</evidence>
<dbReference type="InterPro" id="IPR016187">
    <property type="entry name" value="CTDL_fold"/>
</dbReference>
<protein>
    <submittedName>
        <fullName evidence="2">C-type lectin 10</fullName>
    </submittedName>
</protein>
<evidence type="ECO:0000313" key="2">
    <source>
        <dbReference type="EMBL" id="KOB78576.1"/>
    </source>
</evidence>
<dbReference type="Proteomes" id="UP000037510">
    <property type="component" value="Unassembled WGS sequence"/>
</dbReference>
<dbReference type="STRING" id="104452.A0A0L7LTL2"/>